<dbReference type="InterPro" id="IPR005064">
    <property type="entry name" value="BUG"/>
</dbReference>
<gene>
    <name evidence="3" type="ORF">D9R14_18060</name>
</gene>
<keyword evidence="2" id="KW-0732">Signal</keyword>
<dbReference type="CDD" id="cd13578">
    <property type="entry name" value="PBP2_Bug27"/>
    <property type="match status" value="1"/>
</dbReference>
<dbReference type="EMBL" id="RCTF01000017">
    <property type="protein sequence ID" value="RLP74907.1"/>
    <property type="molecule type" value="Genomic_DNA"/>
</dbReference>
<name>A0A3L7A3Y4_9HYPH</name>
<dbReference type="Gene3D" id="3.40.190.150">
    <property type="entry name" value="Bordetella uptake gene, domain 1"/>
    <property type="match status" value="1"/>
</dbReference>
<dbReference type="RefSeq" id="WP_121624742.1">
    <property type="nucleotide sequence ID" value="NZ_JACIIW010000005.1"/>
</dbReference>
<dbReference type="PANTHER" id="PTHR42928">
    <property type="entry name" value="TRICARBOXYLATE-BINDING PROTEIN"/>
    <property type="match status" value="1"/>
</dbReference>
<dbReference type="AlphaFoldDB" id="A0A3L7A3Y4"/>
<dbReference type="PANTHER" id="PTHR42928:SF5">
    <property type="entry name" value="BLR1237 PROTEIN"/>
    <property type="match status" value="1"/>
</dbReference>
<feature type="chain" id="PRO_5018062535" evidence="2">
    <location>
        <begin position="28"/>
        <end position="325"/>
    </location>
</feature>
<evidence type="ECO:0000313" key="4">
    <source>
        <dbReference type="Proteomes" id="UP000269692"/>
    </source>
</evidence>
<dbReference type="SUPFAM" id="SSF53850">
    <property type="entry name" value="Periplasmic binding protein-like II"/>
    <property type="match status" value="1"/>
</dbReference>
<dbReference type="InterPro" id="IPR042100">
    <property type="entry name" value="Bug_dom1"/>
</dbReference>
<proteinExistence type="inferred from homology"/>
<comment type="similarity">
    <text evidence="1">Belongs to the UPF0065 (bug) family.</text>
</comment>
<evidence type="ECO:0000313" key="3">
    <source>
        <dbReference type="EMBL" id="RLP74907.1"/>
    </source>
</evidence>
<dbReference type="Proteomes" id="UP000269692">
    <property type="component" value="Unassembled WGS sequence"/>
</dbReference>
<feature type="signal peptide" evidence="2">
    <location>
        <begin position="1"/>
        <end position="27"/>
    </location>
</feature>
<protein>
    <submittedName>
        <fullName evidence="3">Tripartite tricarboxylate transporter substrate binding protein</fullName>
    </submittedName>
</protein>
<dbReference type="Gene3D" id="3.40.190.10">
    <property type="entry name" value="Periplasmic binding protein-like II"/>
    <property type="match status" value="1"/>
</dbReference>
<dbReference type="OrthoDB" id="7374807at2"/>
<evidence type="ECO:0000256" key="2">
    <source>
        <dbReference type="SAM" id="SignalP"/>
    </source>
</evidence>
<organism evidence="3 4">
    <name type="scientific">Xanthobacter tagetidis</name>
    <dbReference type="NCBI Taxonomy" id="60216"/>
    <lineage>
        <taxon>Bacteria</taxon>
        <taxon>Pseudomonadati</taxon>
        <taxon>Pseudomonadota</taxon>
        <taxon>Alphaproteobacteria</taxon>
        <taxon>Hyphomicrobiales</taxon>
        <taxon>Xanthobacteraceae</taxon>
        <taxon>Xanthobacter</taxon>
    </lineage>
</organism>
<evidence type="ECO:0000256" key="1">
    <source>
        <dbReference type="ARBA" id="ARBA00006987"/>
    </source>
</evidence>
<comment type="caution">
    <text evidence="3">The sequence shown here is derived from an EMBL/GenBank/DDBJ whole genome shotgun (WGS) entry which is preliminary data.</text>
</comment>
<sequence>MISKRRIGLALAAMVAAAAFAPLPAAADTYPSRPIKYVVPFPPGGGVDTLARIIAEKLSARLGQQVIVDNRSGAGGLTGTRSGAKSAPDGYTLVAASFNYLTLPVLFPDIDFDIVKDLAPVILVAKFPCVLVVYPDVPAKTVMEMKALAATPASLKFGSSSTGGGGHIAGELFNQMAGVKMTHVPYRGAAPMNVDLIAGRIDLAFAHITSILELIRGGRVRPLAITSDQRSPLLPDVPTMTEAGFPNFEAGELNGILVPAGTPPEIIARLNKEIVAILQLPDVKEKLAAQGAQIVASTPAEFATFIVTESERWSKVAKAAGIKSE</sequence>
<keyword evidence="4" id="KW-1185">Reference proteome</keyword>
<accession>A0A3L7A3Y4</accession>
<dbReference type="Pfam" id="PF03401">
    <property type="entry name" value="TctC"/>
    <property type="match status" value="1"/>
</dbReference>
<reference evidence="3 4" key="1">
    <citation type="submission" date="2018-10" db="EMBL/GenBank/DDBJ databases">
        <title>Xanthobacter tagetidis genome sequencing and assembly.</title>
        <authorList>
            <person name="Maclea K.S."/>
            <person name="Goen A.E."/>
            <person name="Fatima S.A."/>
        </authorList>
    </citation>
    <scope>NUCLEOTIDE SEQUENCE [LARGE SCALE GENOMIC DNA]</scope>
    <source>
        <strain evidence="3 4">ATCC 700314</strain>
    </source>
</reference>
<dbReference type="PIRSF" id="PIRSF017082">
    <property type="entry name" value="YflP"/>
    <property type="match status" value="1"/>
</dbReference>